<dbReference type="EMBL" id="JAMSHJ010000007">
    <property type="protein sequence ID" value="KAI5389175.1"/>
    <property type="molecule type" value="Genomic_DNA"/>
</dbReference>
<proteinExistence type="predicted"/>
<keyword evidence="3" id="KW-1185">Reference proteome</keyword>
<comment type="caution">
    <text evidence="2">The sequence shown here is derived from an EMBL/GenBank/DDBJ whole genome shotgun (WGS) entry which is preliminary data.</text>
</comment>
<reference evidence="2 3" key="1">
    <citation type="journal article" date="2022" name="Nat. Genet.">
        <title>Improved pea reference genome and pan-genome highlight genomic features and evolutionary characteristics.</title>
        <authorList>
            <person name="Yang T."/>
            <person name="Liu R."/>
            <person name="Luo Y."/>
            <person name="Hu S."/>
            <person name="Wang D."/>
            <person name="Wang C."/>
            <person name="Pandey M.K."/>
            <person name="Ge S."/>
            <person name="Xu Q."/>
            <person name="Li N."/>
            <person name="Li G."/>
            <person name="Huang Y."/>
            <person name="Saxena R.K."/>
            <person name="Ji Y."/>
            <person name="Li M."/>
            <person name="Yan X."/>
            <person name="He Y."/>
            <person name="Liu Y."/>
            <person name="Wang X."/>
            <person name="Xiang C."/>
            <person name="Varshney R.K."/>
            <person name="Ding H."/>
            <person name="Gao S."/>
            <person name="Zong X."/>
        </authorList>
    </citation>
    <scope>NUCLEOTIDE SEQUENCE [LARGE SCALE GENOMIC DNA]</scope>
    <source>
        <strain evidence="2 3">cv. Zhongwan 6</strain>
    </source>
</reference>
<evidence type="ECO:0000256" key="1">
    <source>
        <dbReference type="SAM" id="MobiDB-lite"/>
    </source>
</evidence>
<feature type="compositionally biased region" description="Polar residues" evidence="1">
    <location>
        <begin position="64"/>
        <end position="73"/>
    </location>
</feature>
<gene>
    <name evidence="2" type="ORF">KIW84_074723</name>
</gene>
<evidence type="ECO:0000313" key="2">
    <source>
        <dbReference type="EMBL" id="KAI5389175.1"/>
    </source>
</evidence>
<protein>
    <submittedName>
        <fullName evidence="2">Uncharacterized protein</fullName>
    </submittedName>
</protein>
<sequence>MAWTAVESCWTATTAVQKKCRKCEIDLPNEVIDFQPVTEPPGAVGSQNSGPEINFLGGNLNFQPTNDPGQQPFATEDGETSRRPTRQRGMPQRLRDCEVFGDSEINHDGDLIHFALMAESEPVKEVGLRKEFGVLHLNSPSIMLRSLSKHNIPYTRLHACKVCIPGFSH</sequence>
<accession>A0A9D4VS76</accession>
<evidence type="ECO:0000313" key="3">
    <source>
        <dbReference type="Proteomes" id="UP001058974"/>
    </source>
</evidence>
<dbReference type="Gramene" id="Psat07G0472300-T1">
    <property type="protein sequence ID" value="KAI5389175.1"/>
    <property type="gene ID" value="KIW84_074723"/>
</dbReference>
<dbReference type="Proteomes" id="UP001058974">
    <property type="component" value="Chromosome 7"/>
</dbReference>
<dbReference type="AlphaFoldDB" id="A0A9D4VS76"/>
<feature type="region of interest" description="Disordered" evidence="1">
    <location>
        <begin position="64"/>
        <end position="91"/>
    </location>
</feature>
<organism evidence="2 3">
    <name type="scientific">Pisum sativum</name>
    <name type="common">Garden pea</name>
    <name type="synonym">Lathyrus oleraceus</name>
    <dbReference type="NCBI Taxonomy" id="3888"/>
    <lineage>
        <taxon>Eukaryota</taxon>
        <taxon>Viridiplantae</taxon>
        <taxon>Streptophyta</taxon>
        <taxon>Embryophyta</taxon>
        <taxon>Tracheophyta</taxon>
        <taxon>Spermatophyta</taxon>
        <taxon>Magnoliopsida</taxon>
        <taxon>eudicotyledons</taxon>
        <taxon>Gunneridae</taxon>
        <taxon>Pentapetalae</taxon>
        <taxon>rosids</taxon>
        <taxon>fabids</taxon>
        <taxon>Fabales</taxon>
        <taxon>Fabaceae</taxon>
        <taxon>Papilionoideae</taxon>
        <taxon>50 kb inversion clade</taxon>
        <taxon>NPAAA clade</taxon>
        <taxon>Hologalegina</taxon>
        <taxon>IRL clade</taxon>
        <taxon>Fabeae</taxon>
        <taxon>Lathyrus</taxon>
    </lineage>
</organism>
<name>A0A9D4VS76_PEA</name>